<name>A0A2H5FK29_9GAMM</name>
<dbReference type="AlphaFoldDB" id="A0A2H5FK29"/>
<reference evidence="1 2" key="1">
    <citation type="submission" date="2017-12" db="EMBL/GenBank/DDBJ databases">
        <title>Legionella sainthelensi LA01-117, whole genome sequence of a clinical isolate from New Zealand.</title>
        <authorList>
            <person name="Cree S.L."/>
            <person name="Slow S."/>
            <person name="Kennedy M.A."/>
            <person name="Murdoch D.R."/>
            <person name="Biggs P.J."/>
            <person name="Anderson T."/>
        </authorList>
    </citation>
    <scope>NUCLEOTIDE SEQUENCE [LARGE SCALE GENOMIC DNA]</scope>
    <source>
        <strain evidence="1 2">LA01-117</strain>
    </source>
</reference>
<evidence type="ECO:0000313" key="2">
    <source>
        <dbReference type="Proteomes" id="UP000234343"/>
    </source>
</evidence>
<dbReference type="EMBL" id="CP025491">
    <property type="protein sequence ID" value="AUH71921.1"/>
    <property type="molecule type" value="Genomic_DNA"/>
</dbReference>
<protein>
    <submittedName>
        <fullName evidence="1">Uncharacterized protein</fullName>
    </submittedName>
</protein>
<sequence length="281" mass="32798">MNIDEYRSKYEKESLVVFLDILGFKEIVKNGIQEEVLEFLYLIRSFNAEYQADLHLDQGVWLTGKIQPMVSSSSDHIIVSLPLELADFPENFNNRRSVLFHHINRISEYITHLQLLGLERNILLRGAIALGLHYHDWENNLIFGNPLIESIINETKLAIYPRVILSGSVLNHGANTFNIPESESHMFPVSSVFRLDFDGIYHVDYLERAFCLIPEDKLTEIKEIIEKGIRDHQSNLNILTKWKWLANYFNSKTIEFKTPKAPKHDHIYKDVEPIRLVLHHH</sequence>
<accession>A0A2H5FK29</accession>
<dbReference type="RefSeq" id="WP_101899582.1">
    <property type="nucleotide sequence ID" value="NZ_CP025491.2"/>
</dbReference>
<proteinExistence type="predicted"/>
<organism evidence="1 2">
    <name type="scientific">Legionella sainthelensi</name>
    <dbReference type="NCBI Taxonomy" id="28087"/>
    <lineage>
        <taxon>Bacteria</taxon>
        <taxon>Pseudomonadati</taxon>
        <taxon>Pseudomonadota</taxon>
        <taxon>Gammaproteobacteria</taxon>
        <taxon>Legionellales</taxon>
        <taxon>Legionellaceae</taxon>
        <taxon>Legionella</taxon>
    </lineage>
</organism>
<keyword evidence="2" id="KW-1185">Reference proteome</keyword>
<gene>
    <name evidence="1" type="ORF">CAB17_07460</name>
</gene>
<dbReference type="KEGG" id="lsh:CAB17_07460"/>
<dbReference type="Proteomes" id="UP000234343">
    <property type="component" value="Chromosome"/>
</dbReference>
<evidence type="ECO:0000313" key="1">
    <source>
        <dbReference type="EMBL" id="AUH71921.1"/>
    </source>
</evidence>